<dbReference type="STRING" id="549.BEE12_15995"/>
<accession>A0A379AG91</accession>
<dbReference type="AlphaFoldDB" id="A0A379AG91"/>
<evidence type="ECO:0000313" key="2">
    <source>
        <dbReference type="Proteomes" id="UP000254640"/>
    </source>
</evidence>
<keyword evidence="2" id="KW-1185">Reference proteome</keyword>
<evidence type="ECO:0000313" key="1">
    <source>
        <dbReference type="EMBL" id="SUB16924.1"/>
    </source>
</evidence>
<organism evidence="1 2">
    <name type="scientific">Enterobacter agglomerans</name>
    <name type="common">Erwinia herbicola</name>
    <name type="synonym">Pantoea agglomerans</name>
    <dbReference type="NCBI Taxonomy" id="549"/>
    <lineage>
        <taxon>Bacteria</taxon>
        <taxon>Pseudomonadati</taxon>
        <taxon>Pseudomonadota</taxon>
        <taxon>Gammaproteobacteria</taxon>
        <taxon>Enterobacterales</taxon>
        <taxon>Erwiniaceae</taxon>
        <taxon>Pantoea</taxon>
        <taxon>Pantoea agglomerans group</taxon>
    </lineage>
</organism>
<dbReference type="EMBL" id="UGSO01000001">
    <property type="protein sequence ID" value="SUB16924.1"/>
    <property type="molecule type" value="Genomic_DNA"/>
</dbReference>
<sequence>MNNNSDLANVAGQPAMINETSLNAFIIETLNERLKRR</sequence>
<reference evidence="1 2" key="1">
    <citation type="submission" date="2018-06" db="EMBL/GenBank/DDBJ databases">
        <authorList>
            <consortium name="Pathogen Informatics"/>
            <person name="Doyle S."/>
        </authorList>
    </citation>
    <scope>NUCLEOTIDE SEQUENCE [LARGE SCALE GENOMIC DNA]</scope>
    <source>
        <strain evidence="1 2">NCTC9381</strain>
    </source>
</reference>
<name>A0A379AG91_ENTAG</name>
<gene>
    <name evidence="1" type="ORF">NCTC9381_02840</name>
</gene>
<proteinExistence type="predicted"/>
<dbReference type="Proteomes" id="UP000254640">
    <property type="component" value="Unassembled WGS sequence"/>
</dbReference>
<protein>
    <submittedName>
        <fullName evidence="1">Uncharacterized protein</fullName>
    </submittedName>
</protein>